<sequence>MRPKSPPSPAMTRLETDATRPSIPLITITSPFSGALLDKHKGNWETWKNSMYSVTCLSGLYSYMTGTATAPDKEIEPHAHANWMQNDERACAFIFGAIEEGERTAVGPHLTDAKKFWDSLATRHEKDGPVSQVYLIKEVMGKHAVVGEPLTKNLDELFRTLDRAWKMGTITIDLLKSIMALNFFSSKTFQDIQFGIQDRIKASTKENPFTSTDIREFVKEREHLMAANNHAATNESNSVALSARGPEKKRSDNICTNCKRPRHTVQYCVAQNGGMAGKTIKESKAQRTKDRNAKNPNAKSTTTLGTTTTQAMVTRSMKDETTGAVYLVCMPTDAMPTSVQPQALMSVSATQTPTSDIDTMVFSTDDLEVNNTV</sequence>
<protein>
    <recommendedName>
        <fullName evidence="4">Retrotransposon Copia-like N-terminal domain-containing protein</fullName>
    </recommendedName>
</protein>
<accession>A0A9W8JRA3</accession>
<dbReference type="OrthoDB" id="2941894at2759"/>
<proteinExistence type="predicted"/>
<evidence type="ECO:0000313" key="2">
    <source>
        <dbReference type="EMBL" id="KAJ3494945.1"/>
    </source>
</evidence>
<dbReference type="EMBL" id="JANKHO010002077">
    <property type="protein sequence ID" value="KAJ3494945.1"/>
    <property type="molecule type" value="Genomic_DNA"/>
</dbReference>
<comment type="caution">
    <text evidence="2">The sequence shown here is derived from an EMBL/GenBank/DDBJ whole genome shotgun (WGS) entry which is preliminary data.</text>
</comment>
<name>A0A9W8JRA3_9AGAR</name>
<organism evidence="2 3">
    <name type="scientific">Agrocybe chaxingu</name>
    <dbReference type="NCBI Taxonomy" id="84603"/>
    <lineage>
        <taxon>Eukaryota</taxon>
        <taxon>Fungi</taxon>
        <taxon>Dikarya</taxon>
        <taxon>Basidiomycota</taxon>
        <taxon>Agaricomycotina</taxon>
        <taxon>Agaricomycetes</taxon>
        <taxon>Agaricomycetidae</taxon>
        <taxon>Agaricales</taxon>
        <taxon>Agaricineae</taxon>
        <taxon>Strophariaceae</taxon>
        <taxon>Agrocybe</taxon>
    </lineage>
</organism>
<dbReference type="AlphaFoldDB" id="A0A9W8JRA3"/>
<feature type="compositionally biased region" description="Basic and acidic residues" evidence="1">
    <location>
        <begin position="281"/>
        <end position="293"/>
    </location>
</feature>
<evidence type="ECO:0000313" key="3">
    <source>
        <dbReference type="Proteomes" id="UP001148786"/>
    </source>
</evidence>
<keyword evidence="3" id="KW-1185">Reference proteome</keyword>
<evidence type="ECO:0008006" key="4">
    <source>
        <dbReference type="Google" id="ProtNLM"/>
    </source>
</evidence>
<feature type="region of interest" description="Disordered" evidence="1">
    <location>
        <begin position="235"/>
        <end position="255"/>
    </location>
</feature>
<gene>
    <name evidence="2" type="ORF">NLJ89_g10709</name>
</gene>
<evidence type="ECO:0000256" key="1">
    <source>
        <dbReference type="SAM" id="MobiDB-lite"/>
    </source>
</evidence>
<reference evidence="2" key="1">
    <citation type="submission" date="2022-07" db="EMBL/GenBank/DDBJ databases">
        <title>Genome Sequence of Agrocybe chaxingu.</title>
        <authorList>
            <person name="Buettner E."/>
        </authorList>
    </citation>
    <scope>NUCLEOTIDE SEQUENCE</scope>
    <source>
        <strain evidence="2">MP-N11</strain>
    </source>
</reference>
<dbReference type="Pfam" id="PF14223">
    <property type="entry name" value="Retrotran_gag_2"/>
    <property type="match status" value="1"/>
</dbReference>
<dbReference type="Proteomes" id="UP001148786">
    <property type="component" value="Unassembled WGS sequence"/>
</dbReference>
<feature type="region of interest" description="Disordered" evidence="1">
    <location>
        <begin position="281"/>
        <end position="303"/>
    </location>
</feature>